<sequence>MACELVEYWHNYLASNTNVDIFEIIDHAISIAARENPAEFKIQRGRILAKLCHGQRDQQSNDKVQEKIIDKVTKSIMEFDGIDVSLNRSNSYSETQHLNICNGVSKCLYEELTRLKYETIKRKVQEAYRQVANKRPKVKAVELHELPKQRLGGRSLHVIQRNFKRPPFSRW</sequence>
<dbReference type="AlphaFoldDB" id="A0A7J6WHP6"/>
<comment type="caution">
    <text evidence="1">The sequence shown here is derived from an EMBL/GenBank/DDBJ whole genome shotgun (WGS) entry which is preliminary data.</text>
</comment>
<dbReference type="OrthoDB" id="1745631at2759"/>
<evidence type="ECO:0000313" key="2">
    <source>
        <dbReference type="Proteomes" id="UP000554482"/>
    </source>
</evidence>
<dbReference type="PANTHER" id="PTHR46554:SF2">
    <property type="entry name" value="TFIIS N-TERMINAL DOMAIN-CONTAINING PROTEIN"/>
    <property type="match status" value="1"/>
</dbReference>
<proteinExistence type="predicted"/>
<accession>A0A7J6WHP6</accession>
<dbReference type="Proteomes" id="UP000554482">
    <property type="component" value="Unassembled WGS sequence"/>
</dbReference>
<dbReference type="PANTHER" id="PTHR46554">
    <property type="entry name" value="MEDIATOR OF RNA POLYMERASE II TRANSCRIPTION SUBUNIT 26A-RELATED"/>
    <property type="match status" value="1"/>
</dbReference>
<organism evidence="1 2">
    <name type="scientific">Thalictrum thalictroides</name>
    <name type="common">Rue-anemone</name>
    <name type="synonym">Anemone thalictroides</name>
    <dbReference type="NCBI Taxonomy" id="46969"/>
    <lineage>
        <taxon>Eukaryota</taxon>
        <taxon>Viridiplantae</taxon>
        <taxon>Streptophyta</taxon>
        <taxon>Embryophyta</taxon>
        <taxon>Tracheophyta</taxon>
        <taxon>Spermatophyta</taxon>
        <taxon>Magnoliopsida</taxon>
        <taxon>Ranunculales</taxon>
        <taxon>Ranunculaceae</taxon>
        <taxon>Thalictroideae</taxon>
        <taxon>Thalictrum</taxon>
    </lineage>
</organism>
<name>A0A7J6WHP6_THATH</name>
<dbReference type="EMBL" id="JABWDY010015389">
    <property type="protein sequence ID" value="KAF5196879.1"/>
    <property type="molecule type" value="Genomic_DNA"/>
</dbReference>
<gene>
    <name evidence="1" type="ORF">FRX31_013534</name>
</gene>
<protein>
    <submittedName>
        <fullName evidence="1">Uncharacterized protein</fullName>
    </submittedName>
</protein>
<evidence type="ECO:0000313" key="1">
    <source>
        <dbReference type="EMBL" id="KAF5196879.1"/>
    </source>
</evidence>
<keyword evidence="2" id="KW-1185">Reference proteome</keyword>
<reference evidence="1 2" key="1">
    <citation type="submission" date="2020-06" db="EMBL/GenBank/DDBJ databases">
        <title>Transcriptomic and genomic resources for Thalictrum thalictroides and T. hernandezii: Facilitating candidate gene discovery in an emerging model plant lineage.</title>
        <authorList>
            <person name="Arias T."/>
            <person name="Riano-Pachon D.M."/>
            <person name="Di Stilio V.S."/>
        </authorList>
    </citation>
    <scope>NUCLEOTIDE SEQUENCE [LARGE SCALE GENOMIC DNA]</scope>
    <source>
        <strain evidence="2">cv. WT478/WT964</strain>
        <tissue evidence="1">Leaves</tissue>
    </source>
</reference>